<dbReference type="PANTHER" id="PTHR42923">
    <property type="entry name" value="PROTOPORPHYRINOGEN OXIDASE"/>
    <property type="match status" value="1"/>
</dbReference>
<dbReference type="SUPFAM" id="SSF51905">
    <property type="entry name" value="FAD/NAD(P)-binding domain"/>
    <property type="match status" value="1"/>
</dbReference>
<dbReference type="OrthoDB" id="9803192at2"/>
<sequence length="456" mass="51056">MKIALVGAGIAGLSAAYDLLRAGHAVTLLEGDDRTGGLATGFRDERWEWPLEKFYHHLFTSDRAIIGLVEEIGLKDKLFFPRPVTSVIYQDRIVPFDSPRRWITFPGFNMVDVARFGTVSAYLRFTKPWRQLEQHTADVWLRRAYGDKIYEMVWRPLLIGKFGPHYQDVNMAWMWARLHVRSPRLGYFEGGFQAFIDRLTEVVRELGGDIRLGCPVEAISPAQGGGVTVQAGGTVEEYDTAIVTTSPGLLARMAPALAGDYLAKLLELKSMGAVVMTLALTQSLMAESGTYWLNIPATSPDKAGGVPFLALVEHTNYIDRAHYGGDHIIYCGDYVTPEHPYLTMSQAELETLFVGYLQRINPDFRPEWVRRSWLFRARYAQPVPLLNHSRNIPDLRTPIPGLYFASMSQVYPWDRGTNYAVEIGRRVAGVALEDLTAGRTSARRANAGQTAADRPS</sequence>
<protein>
    <submittedName>
        <fullName evidence="2">Amine oxidase</fullName>
    </submittedName>
</protein>
<dbReference type="Gene3D" id="3.50.50.60">
    <property type="entry name" value="FAD/NAD(P)-binding domain"/>
    <property type="match status" value="1"/>
</dbReference>
<accession>A0A170PF38</accession>
<dbReference type="KEGG" id="pbf:CFX0092_A1075"/>
<gene>
    <name evidence="2" type="ORF">CFX0092_A1075</name>
</gene>
<evidence type="ECO:0000259" key="1">
    <source>
        <dbReference type="Pfam" id="PF01593"/>
    </source>
</evidence>
<dbReference type="EMBL" id="LN890655">
    <property type="protein sequence ID" value="CUS02953.2"/>
    <property type="molecule type" value="Genomic_DNA"/>
</dbReference>
<organism evidence="2 3">
    <name type="scientific">Candidatus Promineifilum breve</name>
    <dbReference type="NCBI Taxonomy" id="1806508"/>
    <lineage>
        <taxon>Bacteria</taxon>
        <taxon>Bacillati</taxon>
        <taxon>Chloroflexota</taxon>
        <taxon>Ardenticatenia</taxon>
        <taxon>Candidatus Promineifilales</taxon>
        <taxon>Candidatus Promineifilaceae</taxon>
        <taxon>Candidatus Promineifilum</taxon>
    </lineage>
</organism>
<dbReference type="RefSeq" id="WP_095042512.1">
    <property type="nucleotide sequence ID" value="NZ_LN890655.1"/>
</dbReference>
<dbReference type="AlphaFoldDB" id="A0A170PF38"/>
<dbReference type="NCBIfam" id="NF005560">
    <property type="entry name" value="PRK07233.1"/>
    <property type="match status" value="1"/>
</dbReference>
<dbReference type="Pfam" id="PF01593">
    <property type="entry name" value="Amino_oxidase"/>
    <property type="match status" value="1"/>
</dbReference>
<dbReference type="InterPro" id="IPR002937">
    <property type="entry name" value="Amino_oxidase"/>
</dbReference>
<dbReference type="PANTHER" id="PTHR42923:SF46">
    <property type="entry name" value="AMINE OXIDASE"/>
    <property type="match status" value="1"/>
</dbReference>
<dbReference type="InterPro" id="IPR050464">
    <property type="entry name" value="Zeta_carotene_desat/Oxidored"/>
</dbReference>
<dbReference type="Proteomes" id="UP000215027">
    <property type="component" value="Chromosome I"/>
</dbReference>
<dbReference type="InterPro" id="IPR036188">
    <property type="entry name" value="FAD/NAD-bd_sf"/>
</dbReference>
<feature type="domain" description="Amine oxidase" evidence="1">
    <location>
        <begin position="10"/>
        <end position="429"/>
    </location>
</feature>
<proteinExistence type="predicted"/>
<name>A0A170PF38_9CHLR</name>
<reference evidence="2" key="1">
    <citation type="submission" date="2016-01" db="EMBL/GenBank/DDBJ databases">
        <authorList>
            <person name="Mcilroy J.S."/>
            <person name="Karst M S."/>
            <person name="Albertsen M."/>
        </authorList>
    </citation>
    <scope>NUCLEOTIDE SEQUENCE</scope>
    <source>
        <strain evidence="2">Cfx-K</strain>
    </source>
</reference>
<evidence type="ECO:0000313" key="3">
    <source>
        <dbReference type="Proteomes" id="UP000215027"/>
    </source>
</evidence>
<keyword evidence="3" id="KW-1185">Reference proteome</keyword>
<dbReference type="GO" id="GO:0016491">
    <property type="term" value="F:oxidoreductase activity"/>
    <property type="evidence" value="ECO:0007669"/>
    <property type="project" value="InterPro"/>
</dbReference>
<dbReference type="PRINTS" id="PR00419">
    <property type="entry name" value="ADXRDTASE"/>
</dbReference>
<evidence type="ECO:0000313" key="2">
    <source>
        <dbReference type="EMBL" id="CUS02953.2"/>
    </source>
</evidence>